<dbReference type="RefSeq" id="XP_024586541.1">
    <property type="nucleotide sequence ID" value="XM_024721442.1"/>
</dbReference>
<keyword evidence="2" id="KW-1185">Reference proteome</keyword>
<dbReference type="EMBL" id="CCYD01003101">
    <property type="protein sequence ID" value="CEG50172.1"/>
    <property type="molecule type" value="Genomic_DNA"/>
</dbReference>
<dbReference type="Proteomes" id="UP000054928">
    <property type="component" value="Unassembled WGS sequence"/>
</dbReference>
<sequence>MDQVVQEVHKIHAQNGKKPLYDLASRWTVRTVPLPVEMERLVVGFDWTSIIDENGEEIVLTEEQQREQYRRYVQHNIGAVLKEKGLCVVDVEKRQDFLTVDVPDRDINLFGRTDILRNLIKLRLQSLSELIALDLLEQFGPDPNPGEAFHVIRALLAQQPSADIDAATDIKLPCFQRLMKRLELKVALPSIGEDGESGEIRESIERVKVPTWTWRELWLDKSLDLSPR</sequence>
<evidence type="ECO:0000313" key="2">
    <source>
        <dbReference type="Proteomes" id="UP000054928"/>
    </source>
</evidence>
<dbReference type="AlphaFoldDB" id="A0A0P1B6S7"/>
<evidence type="ECO:0000313" key="1">
    <source>
        <dbReference type="EMBL" id="CEG50172.1"/>
    </source>
</evidence>
<proteinExistence type="predicted"/>
<name>A0A0P1B6S7_PLAHL</name>
<accession>A0A0P1B6S7</accession>
<reference evidence="2" key="1">
    <citation type="submission" date="2014-09" db="EMBL/GenBank/DDBJ databases">
        <authorList>
            <person name="Sharma Rahul"/>
            <person name="Thines Marco"/>
        </authorList>
    </citation>
    <scope>NUCLEOTIDE SEQUENCE [LARGE SCALE GENOMIC DNA]</scope>
</reference>
<organism evidence="1 2">
    <name type="scientific">Plasmopara halstedii</name>
    <name type="common">Downy mildew of sunflower</name>
    <dbReference type="NCBI Taxonomy" id="4781"/>
    <lineage>
        <taxon>Eukaryota</taxon>
        <taxon>Sar</taxon>
        <taxon>Stramenopiles</taxon>
        <taxon>Oomycota</taxon>
        <taxon>Peronosporomycetes</taxon>
        <taxon>Peronosporales</taxon>
        <taxon>Peronosporaceae</taxon>
        <taxon>Plasmopara</taxon>
    </lineage>
</organism>
<protein>
    <submittedName>
        <fullName evidence="1">Uncharacterized protein</fullName>
    </submittedName>
</protein>
<dbReference type="GeneID" id="36402952"/>